<dbReference type="HAMAP" id="MF_00048">
    <property type="entry name" value="UPF0102"/>
    <property type="match status" value="1"/>
</dbReference>
<dbReference type="InterPro" id="IPR011335">
    <property type="entry name" value="Restrct_endonuc-II-like"/>
</dbReference>
<accession>A0A918KTI8</accession>
<protein>
    <recommendedName>
        <fullName evidence="2">UPF0102 protein GCM10011309_27080</fullName>
    </recommendedName>
</protein>
<keyword evidence="4" id="KW-1185">Reference proteome</keyword>
<dbReference type="GO" id="GO:0003676">
    <property type="term" value="F:nucleic acid binding"/>
    <property type="evidence" value="ECO:0007669"/>
    <property type="project" value="InterPro"/>
</dbReference>
<dbReference type="InterPro" id="IPR011856">
    <property type="entry name" value="tRNA_endonuc-like_dom_sf"/>
</dbReference>
<evidence type="ECO:0000313" key="3">
    <source>
        <dbReference type="EMBL" id="GGX75436.1"/>
    </source>
</evidence>
<reference evidence="3 4" key="1">
    <citation type="journal article" date="2014" name="Int. J. Syst. Evol. Microbiol.">
        <title>Complete genome sequence of Corynebacterium casei LMG S-19264T (=DSM 44701T), isolated from a smear-ripened cheese.</title>
        <authorList>
            <consortium name="US DOE Joint Genome Institute (JGI-PGF)"/>
            <person name="Walter F."/>
            <person name="Albersmeier A."/>
            <person name="Kalinowski J."/>
            <person name="Ruckert C."/>
        </authorList>
    </citation>
    <scope>NUCLEOTIDE SEQUENCE [LARGE SCALE GENOMIC DNA]</scope>
    <source>
        <strain evidence="3 4">KCTC 23968</strain>
    </source>
</reference>
<sequence>MSERRRQIEAESRKAEDHVARWLKLRGWRILAQRFKTPEGEVDIIARKKDVIAFVEVKQRDRISKTEDILTASNISRVMEAAEIWVERNFETLGTEFEIRFDLAVIEGRLTSFSRVHYTANAFTGF</sequence>
<evidence type="ECO:0000313" key="4">
    <source>
        <dbReference type="Proteomes" id="UP000600865"/>
    </source>
</evidence>
<dbReference type="SUPFAM" id="SSF52980">
    <property type="entry name" value="Restriction endonuclease-like"/>
    <property type="match status" value="1"/>
</dbReference>
<dbReference type="PANTHER" id="PTHR34039:SF1">
    <property type="entry name" value="UPF0102 PROTEIN YRAN"/>
    <property type="match status" value="1"/>
</dbReference>
<name>A0A918KTI8_9PROT</name>
<organism evidence="3 4">
    <name type="scientific">Litorimonas cladophorae</name>
    <dbReference type="NCBI Taxonomy" id="1220491"/>
    <lineage>
        <taxon>Bacteria</taxon>
        <taxon>Pseudomonadati</taxon>
        <taxon>Pseudomonadota</taxon>
        <taxon>Alphaproteobacteria</taxon>
        <taxon>Maricaulales</taxon>
        <taxon>Robiginitomaculaceae</taxon>
    </lineage>
</organism>
<comment type="caution">
    <text evidence="3">The sequence shown here is derived from an EMBL/GenBank/DDBJ whole genome shotgun (WGS) entry which is preliminary data.</text>
</comment>
<evidence type="ECO:0000256" key="1">
    <source>
        <dbReference type="ARBA" id="ARBA00006738"/>
    </source>
</evidence>
<dbReference type="Proteomes" id="UP000600865">
    <property type="component" value="Unassembled WGS sequence"/>
</dbReference>
<comment type="similarity">
    <text evidence="1 2">Belongs to the UPF0102 family.</text>
</comment>
<proteinExistence type="inferred from homology"/>
<dbReference type="Pfam" id="PF02021">
    <property type="entry name" value="UPF0102"/>
    <property type="match status" value="1"/>
</dbReference>
<evidence type="ECO:0000256" key="2">
    <source>
        <dbReference type="HAMAP-Rule" id="MF_00048"/>
    </source>
</evidence>
<dbReference type="Gene3D" id="3.40.1350.10">
    <property type="match status" value="1"/>
</dbReference>
<dbReference type="InterPro" id="IPR003509">
    <property type="entry name" value="UPF0102_YraN-like"/>
</dbReference>
<dbReference type="PANTHER" id="PTHR34039">
    <property type="entry name" value="UPF0102 PROTEIN YRAN"/>
    <property type="match status" value="1"/>
</dbReference>
<dbReference type="EMBL" id="BMYV01000003">
    <property type="protein sequence ID" value="GGX75436.1"/>
    <property type="molecule type" value="Genomic_DNA"/>
</dbReference>
<dbReference type="RefSeq" id="WP_189587082.1">
    <property type="nucleotide sequence ID" value="NZ_BMYV01000003.1"/>
</dbReference>
<dbReference type="AlphaFoldDB" id="A0A918KTI8"/>
<gene>
    <name evidence="3" type="ORF">GCM10011309_27080</name>
</gene>